<name>A0A251P6D8_PRUPE</name>
<dbReference type="AlphaFoldDB" id="A0A251P6D8"/>
<evidence type="ECO:0008006" key="4">
    <source>
        <dbReference type="Google" id="ProtNLM"/>
    </source>
</evidence>
<dbReference type="EMBL" id="CM007655">
    <property type="protein sequence ID" value="ONI07131.1"/>
    <property type="molecule type" value="Genomic_DNA"/>
</dbReference>
<keyword evidence="1" id="KW-0732">Signal</keyword>
<accession>A0A251P6D8</accession>
<feature type="chain" id="PRO_5012829293" description="Secreted protein" evidence="1">
    <location>
        <begin position="27"/>
        <end position="77"/>
    </location>
</feature>
<protein>
    <recommendedName>
        <fullName evidence="4">Secreted protein</fullName>
    </recommendedName>
</protein>
<evidence type="ECO:0000313" key="2">
    <source>
        <dbReference type="EMBL" id="ONI07131.1"/>
    </source>
</evidence>
<keyword evidence="3" id="KW-1185">Reference proteome</keyword>
<dbReference type="Proteomes" id="UP000006882">
    <property type="component" value="Chromosome G5"/>
</dbReference>
<evidence type="ECO:0000313" key="3">
    <source>
        <dbReference type="Proteomes" id="UP000006882"/>
    </source>
</evidence>
<organism evidence="2 3">
    <name type="scientific">Prunus persica</name>
    <name type="common">Peach</name>
    <name type="synonym">Amygdalus persica</name>
    <dbReference type="NCBI Taxonomy" id="3760"/>
    <lineage>
        <taxon>Eukaryota</taxon>
        <taxon>Viridiplantae</taxon>
        <taxon>Streptophyta</taxon>
        <taxon>Embryophyta</taxon>
        <taxon>Tracheophyta</taxon>
        <taxon>Spermatophyta</taxon>
        <taxon>Magnoliopsida</taxon>
        <taxon>eudicotyledons</taxon>
        <taxon>Gunneridae</taxon>
        <taxon>Pentapetalae</taxon>
        <taxon>rosids</taxon>
        <taxon>fabids</taxon>
        <taxon>Rosales</taxon>
        <taxon>Rosaceae</taxon>
        <taxon>Amygdaloideae</taxon>
        <taxon>Amygdaleae</taxon>
        <taxon>Prunus</taxon>
    </lineage>
</organism>
<feature type="signal peptide" evidence="1">
    <location>
        <begin position="1"/>
        <end position="26"/>
    </location>
</feature>
<evidence type="ECO:0000256" key="1">
    <source>
        <dbReference type="SAM" id="SignalP"/>
    </source>
</evidence>
<reference evidence="2 3" key="1">
    <citation type="journal article" date="2013" name="Nat. Genet.">
        <title>The high-quality draft genome of peach (Prunus persica) identifies unique patterns of genetic diversity, domestication and genome evolution.</title>
        <authorList>
            <consortium name="International Peach Genome Initiative"/>
            <person name="Verde I."/>
            <person name="Abbott A.G."/>
            <person name="Scalabrin S."/>
            <person name="Jung S."/>
            <person name="Shu S."/>
            <person name="Marroni F."/>
            <person name="Zhebentyayeva T."/>
            <person name="Dettori M.T."/>
            <person name="Grimwood J."/>
            <person name="Cattonaro F."/>
            <person name="Zuccolo A."/>
            <person name="Rossini L."/>
            <person name="Jenkins J."/>
            <person name="Vendramin E."/>
            <person name="Meisel L.A."/>
            <person name="Decroocq V."/>
            <person name="Sosinski B."/>
            <person name="Prochnik S."/>
            <person name="Mitros T."/>
            <person name="Policriti A."/>
            <person name="Cipriani G."/>
            <person name="Dondini L."/>
            <person name="Ficklin S."/>
            <person name="Goodstein D.M."/>
            <person name="Xuan P."/>
            <person name="Del Fabbro C."/>
            <person name="Aramini V."/>
            <person name="Copetti D."/>
            <person name="Gonzalez S."/>
            <person name="Horner D.S."/>
            <person name="Falchi R."/>
            <person name="Lucas S."/>
            <person name="Mica E."/>
            <person name="Maldonado J."/>
            <person name="Lazzari B."/>
            <person name="Bielenberg D."/>
            <person name="Pirona R."/>
            <person name="Miculan M."/>
            <person name="Barakat A."/>
            <person name="Testolin R."/>
            <person name="Stella A."/>
            <person name="Tartarini S."/>
            <person name="Tonutti P."/>
            <person name="Arus P."/>
            <person name="Orellana A."/>
            <person name="Wells C."/>
            <person name="Main D."/>
            <person name="Vizzotto G."/>
            <person name="Silva H."/>
            <person name="Salamini F."/>
            <person name="Schmutz J."/>
            <person name="Morgante M."/>
            <person name="Rokhsar D.S."/>
        </authorList>
    </citation>
    <scope>NUCLEOTIDE SEQUENCE [LARGE SCALE GENOMIC DNA]</scope>
    <source>
        <strain evidence="3">cv. Nemared</strain>
    </source>
</reference>
<dbReference type="Gramene" id="ONI07131">
    <property type="protein sequence ID" value="ONI07131"/>
    <property type="gene ID" value="PRUPE_5G101500"/>
</dbReference>
<proteinExistence type="predicted"/>
<gene>
    <name evidence="2" type="ORF">PRUPE_5G101500</name>
</gene>
<sequence length="77" mass="8696">MTLACCFCLFVSLVWVPLRWKKFCCAQRVSHMRVRPTGVFGGSNMHVNVKVGTELYLPGHSSLFKAKCYPPFTSKTP</sequence>